<proteinExistence type="predicted"/>
<dbReference type="AlphaFoldDB" id="A0A9D5UAM2"/>
<evidence type="ECO:0000313" key="2">
    <source>
        <dbReference type="Proteomes" id="UP000822993"/>
    </source>
</evidence>
<accession>A0A9D5UAM2</accession>
<dbReference type="Proteomes" id="UP000822993">
    <property type="component" value="Unassembled WGS sequence"/>
</dbReference>
<organism evidence="1 2">
    <name type="scientific">Oerskovia douganii</name>
    <dbReference type="NCBI Taxonomy" id="2762210"/>
    <lineage>
        <taxon>Bacteria</taxon>
        <taxon>Bacillati</taxon>
        <taxon>Actinomycetota</taxon>
        <taxon>Actinomycetes</taxon>
        <taxon>Micrococcales</taxon>
        <taxon>Cellulomonadaceae</taxon>
        <taxon>Oerskovia</taxon>
    </lineage>
</organism>
<comment type="caution">
    <text evidence="1">The sequence shown here is derived from an EMBL/GenBank/DDBJ whole genome shotgun (WGS) entry which is preliminary data.</text>
</comment>
<protein>
    <submittedName>
        <fullName evidence="1">Uncharacterized protein</fullName>
    </submittedName>
</protein>
<name>A0A9D5UAM2_9CELL</name>
<gene>
    <name evidence="1" type="ORF">H9623_13020</name>
</gene>
<dbReference type="RefSeq" id="WP_193720478.1">
    <property type="nucleotide sequence ID" value="NZ_JACSPN010000017.1"/>
</dbReference>
<sequence>MPRPSTKTRPVPQRVSRSVSTFAAALDLPASSVYDLIYSGRIEAKRASSARGARYLITTTPEEYLASLVDA</sequence>
<keyword evidence="2" id="KW-1185">Reference proteome</keyword>
<evidence type="ECO:0000313" key="1">
    <source>
        <dbReference type="EMBL" id="MBE7701218.1"/>
    </source>
</evidence>
<dbReference type="EMBL" id="JACSPN010000017">
    <property type="protein sequence ID" value="MBE7701218.1"/>
    <property type="molecule type" value="Genomic_DNA"/>
</dbReference>
<reference evidence="1 2" key="1">
    <citation type="submission" date="2020-08" db="EMBL/GenBank/DDBJ databases">
        <title>A Genomic Blueprint of the Chicken Gut Microbiome.</title>
        <authorList>
            <person name="Gilroy R."/>
            <person name="Ravi A."/>
            <person name="Getino M."/>
            <person name="Pursley I."/>
            <person name="Horton D.L."/>
            <person name="Alikhan N.-F."/>
            <person name="Baker D."/>
            <person name="Gharbi K."/>
            <person name="Hall N."/>
            <person name="Watson M."/>
            <person name="Adriaenssens E.M."/>
            <person name="Foster-Nyarko E."/>
            <person name="Jarju S."/>
            <person name="Secka A."/>
            <person name="Antonio M."/>
            <person name="Oren A."/>
            <person name="Chaudhuri R."/>
            <person name="La Ragione R.M."/>
            <person name="Hildebrand F."/>
            <person name="Pallen M.J."/>
        </authorList>
    </citation>
    <scope>NUCLEOTIDE SEQUENCE [LARGE SCALE GENOMIC DNA]</scope>
    <source>
        <strain evidence="1 2">Sa1BUA8</strain>
    </source>
</reference>